<feature type="transmembrane region" description="Helical" evidence="1">
    <location>
        <begin position="57"/>
        <end position="77"/>
    </location>
</feature>
<dbReference type="GeneID" id="8095445"/>
<keyword evidence="1" id="KW-0812">Transmembrane</keyword>
<sequence>MKGELLVFMGMGLIFIGFMLIFLGTLMSASSGETNVESGGVIMIGPIPIVFGTNRGVTLAMILAVLLMVLWIVGALISRRV</sequence>
<organism evidence="2 3">
    <name type="scientific">Thermococcus sibiricus</name>
    <dbReference type="NCBI Taxonomy" id="172049"/>
    <lineage>
        <taxon>Archaea</taxon>
        <taxon>Methanobacteriati</taxon>
        <taxon>Methanobacteriota</taxon>
        <taxon>Thermococci</taxon>
        <taxon>Thermococcales</taxon>
        <taxon>Thermococcaceae</taxon>
        <taxon>Thermococcus</taxon>
    </lineage>
</organism>
<dbReference type="PATRIC" id="fig|172049.5.peg.989"/>
<evidence type="ECO:0008006" key="4">
    <source>
        <dbReference type="Google" id="ProtNLM"/>
    </source>
</evidence>
<evidence type="ECO:0000256" key="1">
    <source>
        <dbReference type="SAM" id="Phobius"/>
    </source>
</evidence>
<evidence type="ECO:0000313" key="3">
    <source>
        <dbReference type="Proteomes" id="UP000053911"/>
    </source>
</evidence>
<feature type="transmembrane region" description="Helical" evidence="1">
    <location>
        <begin position="6"/>
        <end position="27"/>
    </location>
</feature>
<dbReference type="Proteomes" id="UP000053911">
    <property type="component" value="Unassembled WGS sequence"/>
</dbReference>
<dbReference type="EMBL" id="LGFD01000005">
    <property type="protein sequence ID" value="KUK18327.1"/>
    <property type="molecule type" value="Genomic_DNA"/>
</dbReference>
<accession>A0A101EMY6</accession>
<dbReference type="AlphaFoldDB" id="A0A101EMY6"/>
<dbReference type="RefSeq" id="WP_048160196.1">
    <property type="nucleotide sequence ID" value="NZ_LGFD01000005.1"/>
</dbReference>
<dbReference type="InterPro" id="IPR002849">
    <property type="entry name" value="DUF131"/>
</dbReference>
<dbReference type="NCBIfam" id="TIGR00304">
    <property type="entry name" value="TIGR00304 family membrane protein"/>
    <property type="match status" value="1"/>
</dbReference>
<protein>
    <recommendedName>
        <fullName evidence="4">TIGR00304 family protein</fullName>
    </recommendedName>
</protein>
<keyword evidence="1" id="KW-0472">Membrane</keyword>
<proteinExistence type="predicted"/>
<keyword evidence="1" id="KW-1133">Transmembrane helix</keyword>
<gene>
    <name evidence="2" type="ORF">XD54_0418</name>
</gene>
<name>A0A101EMY6_9EURY</name>
<comment type="caution">
    <text evidence="2">The sequence shown here is derived from an EMBL/GenBank/DDBJ whole genome shotgun (WGS) entry which is preliminary data.</text>
</comment>
<reference evidence="3" key="1">
    <citation type="journal article" date="2015" name="MBio">
        <title>Genome-Resolved Metagenomic Analysis Reveals Roles for Candidate Phyla and Other Microbial Community Members in Biogeochemical Transformations in Oil Reservoirs.</title>
        <authorList>
            <person name="Hu P."/>
            <person name="Tom L."/>
            <person name="Singh A."/>
            <person name="Thomas B.C."/>
            <person name="Baker B.J."/>
            <person name="Piceno Y.M."/>
            <person name="Andersen G.L."/>
            <person name="Banfield J.F."/>
        </authorList>
    </citation>
    <scope>NUCLEOTIDE SEQUENCE [LARGE SCALE GENOMIC DNA]</scope>
</reference>
<evidence type="ECO:0000313" key="2">
    <source>
        <dbReference type="EMBL" id="KUK18327.1"/>
    </source>
</evidence>
<dbReference type="Pfam" id="PF01998">
    <property type="entry name" value="DUF131"/>
    <property type="match status" value="1"/>
</dbReference>